<evidence type="ECO:0000313" key="2">
    <source>
        <dbReference type="Proteomes" id="UP001152795"/>
    </source>
</evidence>
<dbReference type="Proteomes" id="UP001152795">
    <property type="component" value="Unassembled WGS sequence"/>
</dbReference>
<keyword evidence="2" id="KW-1185">Reference proteome</keyword>
<proteinExistence type="predicted"/>
<evidence type="ECO:0000313" key="1">
    <source>
        <dbReference type="EMBL" id="CAB4003538.1"/>
    </source>
</evidence>
<dbReference type="EMBL" id="CACRXK020004657">
    <property type="protein sequence ID" value="CAB4003538.1"/>
    <property type="molecule type" value="Genomic_DNA"/>
</dbReference>
<name>A0A7D9IE20_PARCT</name>
<organism evidence="1 2">
    <name type="scientific">Paramuricea clavata</name>
    <name type="common">Red gorgonian</name>
    <name type="synonym">Violescent sea-whip</name>
    <dbReference type="NCBI Taxonomy" id="317549"/>
    <lineage>
        <taxon>Eukaryota</taxon>
        <taxon>Metazoa</taxon>
        <taxon>Cnidaria</taxon>
        <taxon>Anthozoa</taxon>
        <taxon>Octocorallia</taxon>
        <taxon>Malacalcyonacea</taxon>
        <taxon>Plexauridae</taxon>
        <taxon>Paramuricea</taxon>
    </lineage>
</organism>
<comment type="caution">
    <text evidence="1">The sequence shown here is derived from an EMBL/GenBank/DDBJ whole genome shotgun (WGS) entry which is preliminary data.</text>
</comment>
<gene>
    <name evidence="1" type="ORF">PACLA_8A077507</name>
</gene>
<protein>
    <submittedName>
        <fullName evidence="1">Uncharacterized protein</fullName>
    </submittedName>
</protein>
<dbReference type="AlphaFoldDB" id="A0A7D9IE20"/>
<accession>A0A7D9IE20</accession>
<sequence>MIIPETMPDDLGLDEFFKLNAEGTDGLDFDKPGDPSPTGDQETFSDEAQVAMIIAEEERRRCETLQNMLEKKQRKKKIIPKKKYKRGAITGSYADKYNRRHLTSLQNMLVLVECEDGMQHSSPNVARWAARPKPESFDYEIRKNWRDGTIKRKRKMVVDLITHNGTKRPRWGKNSHQPHWWPLGLPFADPNNGAKRAGVEDLNAIIAAAENALQGKEEDDDDDDESF</sequence>
<reference evidence="1" key="1">
    <citation type="submission" date="2020-04" db="EMBL/GenBank/DDBJ databases">
        <authorList>
            <person name="Alioto T."/>
            <person name="Alioto T."/>
            <person name="Gomez Garrido J."/>
        </authorList>
    </citation>
    <scope>NUCLEOTIDE SEQUENCE</scope>
    <source>
        <strain evidence="1">A484AB</strain>
    </source>
</reference>